<dbReference type="SMART" id="SM00257">
    <property type="entry name" value="LysM"/>
    <property type="match status" value="1"/>
</dbReference>
<dbReference type="RefSeq" id="WP_108730426.1">
    <property type="nucleotide sequence ID" value="NZ_CP020928.1"/>
</dbReference>
<dbReference type="InterPro" id="IPR036779">
    <property type="entry name" value="LysM_dom_sf"/>
</dbReference>
<dbReference type="AlphaFoldDB" id="A0A2S1KRG3"/>
<dbReference type="EMBL" id="CP020928">
    <property type="protein sequence ID" value="AWF95585.1"/>
    <property type="molecule type" value="Genomic_DNA"/>
</dbReference>
<dbReference type="SUPFAM" id="SSF54106">
    <property type="entry name" value="LysM domain"/>
    <property type="match status" value="1"/>
</dbReference>
<evidence type="ECO:0000313" key="2">
    <source>
        <dbReference type="EMBL" id="AWF95585.1"/>
    </source>
</evidence>
<protein>
    <recommendedName>
        <fullName evidence="1">LysM domain-containing protein</fullName>
    </recommendedName>
</protein>
<reference evidence="2 3" key="1">
    <citation type="submission" date="2017-04" db="EMBL/GenBank/DDBJ databases">
        <title>Weissella cibaria strain m2 complete genome.</title>
        <authorList>
            <person name="Pan Q."/>
            <person name="Tan M."/>
            <person name="Yao F."/>
            <person name="Su S."/>
        </authorList>
    </citation>
    <scope>NUCLEOTIDE SEQUENCE [LARGE SCALE GENOMIC DNA]</scope>
    <source>
        <strain evidence="2 3">M2</strain>
    </source>
</reference>
<dbReference type="Gene3D" id="3.10.350.10">
    <property type="entry name" value="LysM domain"/>
    <property type="match status" value="1"/>
</dbReference>
<proteinExistence type="predicted"/>
<dbReference type="Pfam" id="PF21821">
    <property type="entry name" value="Dit_like"/>
    <property type="match status" value="1"/>
</dbReference>
<gene>
    <name evidence="2" type="ORF">B6254_1179</name>
</gene>
<sequence length="188" mass="21050">MATLTDAHGHTVEIFVKSENESIDSNISTHPIETGSPITDHAQRESKTHTFSGLIYGNDQSQVDARYNQLMYWQSGGDLLQFRGAIRHNDLLISHLEKTYDEGGKKNAVSFNITLTAVTLVNLKWDKATNTGKKQAAPPVDPGVYVTVVAGDTYWGWWVKYGTSIDQLRAWNNWNDYLIPIGARARVK</sequence>
<evidence type="ECO:0000313" key="3">
    <source>
        <dbReference type="Proteomes" id="UP000244870"/>
    </source>
</evidence>
<organism evidence="2 3">
    <name type="scientific">Weissella cibaria</name>
    <dbReference type="NCBI Taxonomy" id="137591"/>
    <lineage>
        <taxon>Bacteria</taxon>
        <taxon>Bacillati</taxon>
        <taxon>Bacillota</taxon>
        <taxon>Bacilli</taxon>
        <taxon>Lactobacillales</taxon>
        <taxon>Lactobacillaceae</taxon>
        <taxon>Weissella</taxon>
    </lineage>
</organism>
<dbReference type="PROSITE" id="PS51782">
    <property type="entry name" value="LYSM"/>
    <property type="match status" value="1"/>
</dbReference>
<evidence type="ECO:0000259" key="1">
    <source>
        <dbReference type="PROSITE" id="PS51782"/>
    </source>
</evidence>
<name>A0A2S1KRG3_9LACO</name>
<accession>A0A2S1KRG3</accession>
<dbReference type="InterPro" id="IPR048494">
    <property type="entry name" value="Dit-like_N"/>
</dbReference>
<dbReference type="Pfam" id="PF01476">
    <property type="entry name" value="LysM"/>
    <property type="match status" value="1"/>
</dbReference>
<dbReference type="Proteomes" id="UP000244870">
    <property type="component" value="Chromosome"/>
</dbReference>
<dbReference type="CDD" id="cd00118">
    <property type="entry name" value="LysM"/>
    <property type="match status" value="1"/>
</dbReference>
<feature type="domain" description="LysM" evidence="1">
    <location>
        <begin position="144"/>
        <end position="188"/>
    </location>
</feature>
<dbReference type="InterPro" id="IPR018392">
    <property type="entry name" value="LysM"/>
</dbReference>